<feature type="compositionally biased region" description="Basic and acidic residues" evidence="3">
    <location>
        <begin position="252"/>
        <end position="266"/>
    </location>
</feature>
<proteinExistence type="inferred from homology"/>
<feature type="region of interest" description="Disordered" evidence="3">
    <location>
        <begin position="1"/>
        <end position="25"/>
    </location>
</feature>
<accession>A0A086JA76</accession>
<dbReference type="GO" id="GO:0010181">
    <property type="term" value="F:FMN binding"/>
    <property type="evidence" value="ECO:0007669"/>
    <property type="project" value="TreeGrafter"/>
</dbReference>
<dbReference type="EMBL" id="AEYI02002240">
    <property type="protein sequence ID" value="KFG29044.1"/>
    <property type="molecule type" value="Genomic_DNA"/>
</dbReference>
<evidence type="ECO:0000256" key="2">
    <source>
        <dbReference type="ARBA" id="ARBA00038350"/>
    </source>
</evidence>
<evidence type="ECO:0000256" key="1">
    <source>
        <dbReference type="ARBA" id="ARBA00022993"/>
    </source>
</evidence>
<name>A0A086JA76_TOXGO</name>
<dbReference type="PANTHER" id="PTHR14359:SF6">
    <property type="entry name" value="PHOSPHOPANTOTHENOYLCYSTEINE DECARBOXYLASE"/>
    <property type="match status" value="1"/>
</dbReference>
<evidence type="ECO:0000313" key="6">
    <source>
        <dbReference type="Proteomes" id="UP000028828"/>
    </source>
</evidence>
<sequence>MAFSSSSDSSSSSSPSSFASSSPLQAERRVFEEGRRSGDACSLCAVLQETGGAEANRSCQSGRLKVLLAVTGSVAAIKVPEIAEELHAEGRRRDIFVDLRVVATKDACHFLESCSSNVLRDEDDWKSWKRKGDSVLHIELRRWADVFAIAPLSANSLAKISQGLCDNLVTCVARAWDFEKPFVVFPAMNSLMWKHPVSAHQLSILRSFGVKVVDPVEKTLACGDTGVGALPPPRSVAAEIFRVVSPVPGPLSEKEREENGRLRGDTETDCSQSDASACSMQTQRF</sequence>
<dbReference type="PANTHER" id="PTHR14359">
    <property type="entry name" value="HOMO-OLIGOMERIC FLAVIN CONTAINING CYS DECARBOXYLASE FAMILY"/>
    <property type="match status" value="1"/>
</dbReference>
<evidence type="ECO:0000256" key="3">
    <source>
        <dbReference type="SAM" id="MobiDB-lite"/>
    </source>
</evidence>
<comment type="caution">
    <text evidence="5">The sequence shown here is derived from an EMBL/GenBank/DDBJ whole genome shotgun (WGS) entry which is preliminary data.</text>
</comment>
<dbReference type="VEuPathDB" id="ToxoDB:TGP89_242880"/>
<dbReference type="GO" id="GO:0071513">
    <property type="term" value="C:phosphopantothenoylcysteine decarboxylase complex"/>
    <property type="evidence" value="ECO:0007669"/>
    <property type="project" value="TreeGrafter"/>
</dbReference>
<dbReference type="AlphaFoldDB" id="A0A086JA76"/>
<dbReference type="GO" id="GO:0015937">
    <property type="term" value="P:coenzyme A biosynthetic process"/>
    <property type="evidence" value="ECO:0007669"/>
    <property type="project" value="UniProtKB-KW"/>
</dbReference>
<evidence type="ECO:0000313" key="5">
    <source>
        <dbReference type="EMBL" id="KFG29044.1"/>
    </source>
</evidence>
<protein>
    <submittedName>
        <fullName evidence="5">Flavoprotein</fullName>
        <ecNumber evidence="5">4.1.1.36</ecNumber>
    </submittedName>
</protein>
<organism evidence="5 6">
    <name type="scientific">Toxoplasma gondii p89</name>
    <dbReference type="NCBI Taxonomy" id="943119"/>
    <lineage>
        <taxon>Eukaryota</taxon>
        <taxon>Sar</taxon>
        <taxon>Alveolata</taxon>
        <taxon>Apicomplexa</taxon>
        <taxon>Conoidasida</taxon>
        <taxon>Coccidia</taxon>
        <taxon>Eucoccidiorida</taxon>
        <taxon>Eimeriorina</taxon>
        <taxon>Sarcocystidae</taxon>
        <taxon>Toxoplasma</taxon>
    </lineage>
</organism>
<comment type="similarity">
    <text evidence="2">Belongs to the HFCD (homooligomeric flavin containing Cys decarboxylase) superfamily.</text>
</comment>
<dbReference type="Gene3D" id="3.40.50.1950">
    <property type="entry name" value="Flavin prenyltransferase-like"/>
    <property type="match status" value="1"/>
</dbReference>
<evidence type="ECO:0000259" key="4">
    <source>
        <dbReference type="Pfam" id="PF02441"/>
    </source>
</evidence>
<dbReference type="InterPro" id="IPR003382">
    <property type="entry name" value="Flavoprotein"/>
</dbReference>
<keyword evidence="1" id="KW-0173">Coenzyme A biosynthesis</keyword>
<dbReference type="InterPro" id="IPR036551">
    <property type="entry name" value="Flavin_trans-like"/>
</dbReference>
<dbReference type="GO" id="GO:0004633">
    <property type="term" value="F:phosphopantothenoylcysteine decarboxylase activity"/>
    <property type="evidence" value="ECO:0007669"/>
    <property type="project" value="UniProtKB-EC"/>
</dbReference>
<dbReference type="OrthoDB" id="1532798at2759"/>
<dbReference type="Pfam" id="PF02441">
    <property type="entry name" value="Flavoprotein"/>
    <property type="match status" value="1"/>
</dbReference>
<feature type="domain" description="Flavoprotein" evidence="4">
    <location>
        <begin position="65"/>
        <end position="219"/>
    </location>
</feature>
<feature type="compositionally biased region" description="Low complexity" evidence="3">
    <location>
        <begin position="1"/>
        <end position="23"/>
    </location>
</feature>
<gene>
    <name evidence="5" type="ORF">TGP89_242880</name>
</gene>
<dbReference type="Proteomes" id="UP000028828">
    <property type="component" value="Unassembled WGS sequence"/>
</dbReference>
<reference evidence="5 6" key="1">
    <citation type="submission" date="2014-03" db="EMBL/GenBank/DDBJ databases">
        <authorList>
            <person name="Sibley D."/>
            <person name="Venepally P."/>
            <person name="Karamycheva S."/>
            <person name="Hadjithomas M."/>
            <person name="Khan A."/>
            <person name="Brunk B."/>
            <person name="Roos D."/>
            <person name="Caler E."/>
            <person name="Lorenzi H."/>
        </authorList>
    </citation>
    <scope>NUCLEOTIDE SEQUENCE [LARGE SCALE GENOMIC DNA]</scope>
    <source>
        <strain evidence="6">p89</strain>
    </source>
</reference>
<dbReference type="SUPFAM" id="SSF52507">
    <property type="entry name" value="Homo-oligomeric flavin-containing Cys decarboxylases, HFCD"/>
    <property type="match status" value="1"/>
</dbReference>
<feature type="region of interest" description="Disordered" evidence="3">
    <location>
        <begin position="248"/>
        <end position="285"/>
    </location>
</feature>
<keyword evidence="5" id="KW-0456">Lyase</keyword>
<feature type="compositionally biased region" description="Polar residues" evidence="3">
    <location>
        <begin position="269"/>
        <end position="285"/>
    </location>
</feature>
<dbReference type="EC" id="4.1.1.36" evidence="5"/>